<protein>
    <submittedName>
        <fullName evidence="1 2">Uncharacterized protein</fullName>
    </submittedName>
</protein>
<dbReference type="InParanoid" id="A0A0Q3EK15"/>
<evidence type="ECO:0000313" key="1">
    <source>
        <dbReference type="EMBL" id="KQJ86740.2"/>
    </source>
</evidence>
<dbReference type="AlphaFoldDB" id="A0A0Q3EK15"/>
<dbReference type="Proteomes" id="UP000008810">
    <property type="component" value="Chromosome 4"/>
</dbReference>
<reference evidence="1" key="2">
    <citation type="submission" date="2017-06" db="EMBL/GenBank/DDBJ databases">
        <title>WGS assembly of Brachypodium distachyon.</title>
        <authorList>
            <consortium name="The International Brachypodium Initiative"/>
            <person name="Lucas S."/>
            <person name="Harmon-Smith M."/>
            <person name="Lail K."/>
            <person name="Tice H."/>
            <person name="Grimwood J."/>
            <person name="Bruce D."/>
            <person name="Barry K."/>
            <person name="Shu S."/>
            <person name="Lindquist E."/>
            <person name="Wang M."/>
            <person name="Pitluck S."/>
            <person name="Vogel J.P."/>
            <person name="Garvin D.F."/>
            <person name="Mockler T.C."/>
            <person name="Schmutz J."/>
            <person name="Rokhsar D."/>
            <person name="Bevan M.W."/>
        </authorList>
    </citation>
    <scope>NUCLEOTIDE SEQUENCE</scope>
    <source>
        <strain evidence="1">Bd21</strain>
    </source>
</reference>
<sequence length="269" mass="29283">MKPCTTGSMAAVGASAGKEFSLKQCTTKSTEEDITGKQECSLMLFPAESMEAEEYSLKLCSTKRKAPAAGHLHSLEGGATKRKGEDCSVGDIAASDVDFPEELDKSADAGVLADVTMDEIAEQAVSDTRVAVGAEKGSPGTDFSELGKSDDAKLEADKTMGEQEEKPFRAIEVTAPHAKVDAGETKSLKLSSYSLYNGEEEAEEEEEDDATIPDEEFDLFLAQLGEDFEKFTREMFKGKQWMTKVYTMEDFVEKDEEVSEHHVKVEAAL</sequence>
<gene>
    <name evidence="1" type="ORF">BRADI_4g07456v3</name>
</gene>
<proteinExistence type="predicted"/>
<dbReference type="Gramene" id="KQJ86740">
    <property type="protein sequence ID" value="KQJ86740"/>
    <property type="gene ID" value="BRADI_4g07456v3"/>
</dbReference>
<reference evidence="1 2" key="1">
    <citation type="journal article" date="2010" name="Nature">
        <title>Genome sequencing and analysis of the model grass Brachypodium distachyon.</title>
        <authorList>
            <consortium name="International Brachypodium Initiative"/>
        </authorList>
    </citation>
    <scope>NUCLEOTIDE SEQUENCE [LARGE SCALE GENOMIC DNA]</scope>
    <source>
        <strain evidence="1 2">Bd21</strain>
    </source>
</reference>
<evidence type="ECO:0000313" key="2">
    <source>
        <dbReference type="EnsemblPlants" id="KQJ86740"/>
    </source>
</evidence>
<dbReference type="EMBL" id="CM000883">
    <property type="protein sequence ID" value="KQJ86740.2"/>
    <property type="molecule type" value="Genomic_DNA"/>
</dbReference>
<evidence type="ECO:0000313" key="3">
    <source>
        <dbReference type="Proteomes" id="UP000008810"/>
    </source>
</evidence>
<dbReference type="EnsemblPlants" id="KQJ86740">
    <property type="protein sequence ID" value="KQJ86740"/>
    <property type="gene ID" value="BRADI_4g07456v3"/>
</dbReference>
<accession>A0A0Q3EK15</accession>
<organism evidence="1">
    <name type="scientific">Brachypodium distachyon</name>
    <name type="common">Purple false brome</name>
    <name type="synonym">Trachynia distachya</name>
    <dbReference type="NCBI Taxonomy" id="15368"/>
    <lineage>
        <taxon>Eukaryota</taxon>
        <taxon>Viridiplantae</taxon>
        <taxon>Streptophyta</taxon>
        <taxon>Embryophyta</taxon>
        <taxon>Tracheophyta</taxon>
        <taxon>Spermatophyta</taxon>
        <taxon>Magnoliopsida</taxon>
        <taxon>Liliopsida</taxon>
        <taxon>Poales</taxon>
        <taxon>Poaceae</taxon>
        <taxon>BOP clade</taxon>
        <taxon>Pooideae</taxon>
        <taxon>Stipodae</taxon>
        <taxon>Brachypodieae</taxon>
        <taxon>Brachypodium</taxon>
    </lineage>
</organism>
<reference evidence="2" key="3">
    <citation type="submission" date="2018-08" db="UniProtKB">
        <authorList>
            <consortium name="EnsemblPlants"/>
        </authorList>
    </citation>
    <scope>IDENTIFICATION</scope>
    <source>
        <strain evidence="2">cv. Bd21</strain>
    </source>
</reference>
<keyword evidence="3" id="KW-1185">Reference proteome</keyword>
<dbReference type="ExpressionAtlas" id="A0A0Q3EK15">
    <property type="expression patterns" value="baseline"/>
</dbReference>
<name>A0A0Q3EK15_BRADI</name>